<dbReference type="InterPro" id="IPR000757">
    <property type="entry name" value="Beta-glucanase-like"/>
</dbReference>
<dbReference type="OrthoDB" id="411785at2759"/>
<gene>
    <name evidence="4" type="ORF">ESCO_006840</name>
</gene>
<reference evidence="4 5" key="1">
    <citation type="submission" date="2015-07" db="EMBL/GenBank/DDBJ databases">
        <title>The genome of the fungus Escovopsis weberi, a specialized disease agent of ant agriculture.</title>
        <authorList>
            <person name="de Man T.J."/>
            <person name="Stajich J.E."/>
            <person name="Kubicek C.P."/>
            <person name="Chenthamara K."/>
            <person name="Atanasova L."/>
            <person name="Druzhinina I.S."/>
            <person name="Birnbaum S."/>
            <person name="Barribeau S.M."/>
            <person name="Teiling C."/>
            <person name="Suen G."/>
            <person name="Currie C."/>
            <person name="Gerardo N.M."/>
        </authorList>
    </citation>
    <scope>NUCLEOTIDE SEQUENCE [LARGE SCALE GENOMIC DNA]</scope>
</reference>
<dbReference type="PANTHER" id="PTHR38121:SF4">
    <property type="entry name" value="GH16 DOMAIN-CONTAINING PROTEIN-RELATED"/>
    <property type="match status" value="1"/>
</dbReference>
<evidence type="ECO:0000313" key="4">
    <source>
        <dbReference type="EMBL" id="KOS20674.1"/>
    </source>
</evidence>
<dbReference type="GO" id="GO:0004553">
    <property type="term" value="F:hydrolase activity, hydrolyzing O-glycosyl compounds"/>
    <property type="evidence" value="ECO:0007669"/>
    <property type="project" value="InterPro"/>
</dbReference>
<dbReference type="GO" id="GO:0005975">
    <property type="term" value="P:carbohydrate metabolic process"/>
    <property type="evidence" value="ECO:0007669"/>
    <property type="project" value="InterPro"/>
</dbReference>
<feature type="region of interest" description="Disordered" evidence="1">
    <location>
        <begin position="230"/>
        <end position="250"/>
    </location>
</feature>
<keyword evidence="5" id="KW-1185">Reference proteome</keyword>
<dbReference type="GO" id="GO:0008757">
    <property type="term" value="F:S-adenosylmethionine-dependent methyltransferase activity"/>
    <property type="evidence" value="ECO:0007669"/>
    <property type="project" value="InterPro"/>
</dbReference>
<dbReference type="Gene3D" id="3.40.50.150">
    <property type="entry name" value="Vaccinia Virus protein VP39"/>
    <property type="match status" value="1"/>
</dbReference>
<feature type="signal peptide" evidence="2">
    <location>
        <begin position="1"/>
        <end position="22"/>
    </location>
</feature>
<evidence type="ECO:0000256" key="1">
    <source>
        <dbReference type="SAM" id="MobiDB-lite"/>
    </source>
</evidence>
<dbReference type="EMBL" id="LGSR01000015">
    <property type="protein sequence ID" value="KOS20674.1"/>
    <property type="molecule type" value="Genomic_DNA"/>
</dbReference>
<organism evidence="4 5">
    <name type="scientific">Escovopsis weberi</name>
    <dbReference type="NCBI Taxonomy" id="150374"/>
    <lineage>
        <taxon>Eukaryota</taxon>
        <taxon>Fungi</taxon>
        <taxon>Dikarya</taxon>
        <taxon>Ascomycota</taxon>
        <taxon>Pezizomycotina</taxon>
        <taxon>Sordariomycetes</taxon>
        <taxon>Hypocreomycetidae</taxon>
        <taxon>Hypocreales</taxon>
        <taxon>Hypocreaceae</taxon>
        <taxon>Escovopsis</taxon>
    </lineage>
</organism>
<dbReference type="PANTHER" id="PTHR38121">
    <property type="entry name" value="GH16 DOMAIN-CONTAINING PROTEIN"/>
    <property type="match status" value="1"/>
</dbReference>
<dbReference type="Gene3D" id="2.60.120.200">
    <property type="match status" value="1"/>
</dbReference>
<dbReference type="AlphaFoldDB" id="A0A0M8N4V8"/>
<protein>
    <submittedName>
        <fullName evidence="4">Endothelin-converting enzyme 2</fullName>
    </submittedName>
</protein>
<evidence type="ECO:0000259" key="3">
    <source>
        <dbReference type="PROSITE" id="PS51762"/>
    </source>
</evidence>
<dbReference type="InterPro" id="IPR029063">
    <property type="entry name" value="SAM-dependent_MTases_sf"/>
</dbReference>
<evidence type="ECO:0000313" key="5">
    <source>
        <dbReference type="Proteomes" id="UP000053831"/>
    </source>
</evidence>
<accession>A0A0M8N4V8</accession>
<dbReference type="CDD" id="cd00413">
    <property type="entry name" value="Glyco_hydrolase_16"/>
    <property type="match status" value="1"/>
</dbReference>
<feature type="region of interest" description="Disordered" evidence="1">
    <location>
        <begin position="24"/>
        <end position="50"/>
    </location>
</feature>
<dbReference type="Pfam" id="PF08241">
    <property type="entry name" value="Methyltransf_11"/>
    <property type="match status" value="1"/>
</dbReference>
<feature type="domain" description="GH16" evidence="3">
    <location>
        <begin position="112"/>
        <end position="329"/>
    </location>
</feature>
<comment type="caution">
    <text evidence="4">The sequence shown here is derived from an EMBL/GenBank/DDBJ whole genome shotgun (WGS) entry which is preliminary data.</text>
</comment>
<feature type="region of interest" description="Disordered" evidence="1">
    <location>
        <begin position="364"/>
        <end position="383"/>
    </location>
</feature>
<keyword evidence="2" id="KW-0732">Signal</keyword>
<dbReference type="CDD" id="cd02440">
    <property type="entry name" value="AdoMet_MTases"/>
    <property type="match status" value="1"/>
</dbReference>
<dbReference type="InterPro" id="IPR013320">
    <property type="entry name" value="ConA-like_dom_sf"/>
</dbReference>
<proteinExistence type="predicted"/>
<dbReference type="SUPFAM" id="SSF49899">
    <property type="entry name" value="Concanavalin A-like lectins/glucanases"/>
    <property type="match status" value="1"/>
</dbReference>
<dbReference type="Proteomes" id="UP000053831">
    <property type="component" value="Unassembled WGS sequence"/>
</dbReference>
<dbReference type="PROSITE" id="PS51762">
    <property type="entry name" value="GH16_2"/>
    <property type="match status" value="1"/>
</dbReference>
<dbReference type="InterPro" id="IPR013216">
    <property type="entry name" value="Methyltransf_11"/>
</dbReference>
<dbReference type="Pfam" id="PF00722">
    <property type="entry name" value="Glyco_hydro_16"/>
    <property type="match status" value="1"/>
</dbReference>
<evidence type="ECO:0000256" key="2">
    <source>
        <dbReference type="SAM" id="SignalP"/>
    </source>
</evidence>
<feature type="chain" id="PRO_5005818945" evidence="2">
    <location>
        <begin position="23"/>
        <end position="588"/>
    </location>
</feature>
<feature type="compositionally biased region" description="Basic and acidic residues" evidence="1">
    <location>
        <begin position="31"/>
        <end position="40"/>
    </location>
</feature>
<sequence length="588" mass="65497">MLLSTLAPLTLRLLAVAAVARCAPSDDNDDGDHVDRKTEGGEENEGDPPCECFLINGTVPTYYNHHMFYDFRSLSEFARVPPNIENSSDASGAGASSAYFSHPNWTDIWDIQTWDNSDGPGKPYVNGGTVYMVNTNNNVFISPNEDEGAVSDTYLTLRTSRLKGYQSASEFQTVAGNYQFASMRMLARTLGGAGAVTGMFTYRDETGQLADVQESDIEILTRGPRDKIQYTNQPSYTDDGRDIPQATTNSTTPDWSDWVTHRLDWTPKEVVWYVNGMTVSRIRFQTPKQASDLHFSAWSDGGVWSGVMDMGHEAFQHIQWIEVLYNTTDEDVLKGSGGGGGGPGLHKRSRKKKKKCNVVCTVDGPQEEEPARPSAMAESDRNLSRAEYWDERYSKADGEAPTHEWFRSFADLEGFFDAKLFRAPGRAPSDAPAILHLGCGDSVIPAELHARGYTSQLCVDFSSAVIGLMTERYASLPGIRWQQADVRAMPSVPARSVDVAFDKGTLDAMIYGSPWDPPAETRDNTRRYLREAHRVLRDDGVFLYITFRQTHFIRPLLDIDGLWDLEVEVLSGKGAFDYFGWVLRKKAA</sequence>
<name>A0A0M8N4V8_ESCWE</name>
<dbReference type="SUPFAM" id="SSF53335">
    <property type="entry name" value="S-adenosyl-L-methionine-dependent methyltransferases"/>
    <property type="match status" value="1"/>
</dbReference>